<evidence type="ECO:0000256" key="5">
    <source>
        <dbReference type="ARBA" id="ARBA00023004"/>
    </source>
</evidence>
<dbReference type="PROSITE" id="PS51471">
    <property type="entry name" value="FE2OG_OXY"/>
    <property type="match status" value="1"/>
</dbReference>
<dbReference type="OMA" id="NTIMTED"/>
<dbReference type="GO" id="GO:0005783">
    <property type="term" value="C:endoplasmic reticulum"/>
    <property type="evidence" value="ECO:0007669"/>
    <property type="project" value="TreeGrafter"/>
</dbReference>
<dbReference type="InterPro" id="IPR005123">
    <property type="entry name" value="Oxoglu/Fe-dep_dioxygenase_dom"/>
</dbReference>
<protein>
    <recommendedName>
        <fullName evidence="7">Fe2OG dioxygenase domain-containing protein</fullName>
    </recommendedName>
</protein>
<dbReference type="eggNOG" id="KOG1591">
    <property type="taxonomic scope" value="Eukaryota"/>
</dbReference>
<dbReference type="EMBL" id="JH992990">
    <property type="protein sequence ID" value="EKX47446.1"/>
    <property type="molecule type" value="Genomic_DNA"/>
</dbReference>
<dbReference type="AlphaFoldDB" id="L1JG23"/>
<feature type="compositionally biased region" description="Polar residues" evidence="6">
    <location>
        <begin position="1"/>
        <end position="16"/>
    </location>
</feature>
<evidence type="ECO:0000256" key="4">
    <source>
        <dbReference type="ARBA" id="ARBA00023002"/>
    </source>
</evidence>
<dbReference type="Gene3D" id="2.60.120.620">
    <property type="entry name" value="q2cbj1_9rhob like domain"/>
    <property type="match status" value="1"/>
</dbReference>
<dbReference type="GO" id="GO:0004656">
    <property type="term" value="F:procollagen-proline 4-dioxygenase activity"/>
    <property type="evidence" value="ECO:0007669"/>
    <property type="project" value="TreeGrafter"/>
</dbReference>
<evidence type="ECO:0000256" key="3">
    <source>
        <dbReference type="ARBA" id="ARBA00022964"/>
    </source>
</evidence>
<evidence type="ECO:0000313" key="9">
    <source>
        <dbReference type="EnsemblProtists" id="EKX47446"/>
    </source>
</evidence>
<evidence type="ECO:0000256" key="2">
    <source>
        <dbReference type="ARBA" id="ARBA00022723"/>
    </source>
</evidence>
<keyword evidence="4" id="KW-0560">Oxidoreductase</keyword>
<dbReference type="GO" id="GO:0005506">
    <property type="term" value="F:iron ion binding"/>
    <property type="evidence" value="ECO:0007669"/>
    <property type="project" value="InterPro"/>
</dbReference>
<dbReference type="InterPro" id="IPR006620">
    <property type="entry name" value="Pro_4_hyd_alph"/>
</dbReference>
<dbReference type="SMART" id="SM00702">
    <property type="entry name" value="P4Hc"/>
    <property type="match status" value="1"/>
</dbReference>
<evidence type="ECO:0000313" key="8">
    <source>
        <dbReference type="EMBL" id="EKX47446.1"/>
    </source>
</evidence>
<organism evidence="8">
    <name type="scientific">Guillardia theta (strain CCMP2712)</name>
    <name type="common">Cryptophyte</name>
    <dbReference type="NCBI Taxonomy" id="905079"/>
    <lineage>
        <taxon>Eukaryota</taxon>
        <taxon>Cryptophyceae</taxon>
        <taxon>Pyrenomonadales</taxon>
        <taxon>Geminigeraceae</taxon>
        <taxon>Guillardia</taxon>
    </lineage>
</organism>
<keyword evidence="3" id="KW-0223">Dioxygenase</keyword>
<keyword evidence="10" id="KW-1185">Reference proteome</keyword>
<keyword evidence="2" id="KW-0479">Metal-binding</keyword>
<dbReference type="PANTHER" id="PTHR10869">
    <property type="entry name" value="PROLYL 4-HYDROXYLASE ALPHA SUBUNIT"/>
    <property type="match status" value="1"/>
</dbReference>
<comment type="cofactor">
    <cofactor evidence="1">
        <name>L-ascorbate</name>
        <dbReference type="ChEBI" id="CHEBI:38290"/>
    </cofactor>
</comment>
<reference evidence="8 10" key="1">
    <citation type="journal article" date="2012" name="Nature">
        <title>Algal genomes reveal evolutionary mosaicism and the fate of nucleomorphs.</title>
        <authorList>
            <consortium name="DOE Joint Genome Institute"/>
            <person name="Curtis B.A."/>
            <person name="Tanifuji G."/>
            <person name="Burki F."/>
            <person name="Gruber A."/>
            <person name="Irimia M."/>
            <person name="Maruyama S."/>
            <person name="Arias M.C."/>
            <person name="Ball S.G."/>
            <person name="Gile G.H."/>
            <person name="Hirakawa Y."/>
            <person name="Hopkins J.F."/>
            <person name="Kuo A."/>
            <person name="Rensing S.A."/>
            <person name="Schmutz J."/>
            <person name="Symeonidi A."/>
            <person name="Elias M."/>
            <person name="Eveleigh R.J."/>
            <person name="Herman E.K."/>
            <person name="Klute M.J."/>
            <person name="Nakayama T."/>
            <person name="Obornik M."/>
            <person name="Reyes-Prieto A."/>
            <person name="Armbrust E.V."/>
            <person name="Aves S.J."/>
            <person name="Beiko R.G."/>
            <person name="Coutinho P."/>
            <person name="Dacks J.B."/>
            <person name="Durnford D.G."/>
            <person name="Fast N.M."/>
            <person name="Green B.R."/>
            <person name="Grisdale C.J."/>
            <person name="Hempel F."/>
            <person name="Henrissat B."/>
            <person name="Hoppner M.P."/>
            <person name="Ishida K."/>
            <person name="Kim E."/>
            <person name="Koreny L."/>
            <person name="Kroth P.G."/>
            <person name="Liu Y."/>
            <person name="Malik S.B."/>
            <person name="Maier U.G."/>
            <person name="McRose D."/>
            <person name="Mock T."/>
            <person name="Neilson J.A."/>
            <person name="Onodera N.T."/>
            <person name="Poole A.M."/>
            <person name="Pritham E.J."/>
            <person name="Richards T.A."/>
            <person name="Rocap G."/>
            <person name="Roy S.W."/>
            <person name="Sarai C."/>
            <person name="Schaack S."/>
            <person name="Shirato S."/>
            <person name="Slamovits C.H."/>
            <person name="Spencer D.F."/>
            <person name="Suzuki S."/>
            <person name="Worden A.Z."/>
            <person name="Zauner S."/>
            <person name="Barry K."/>
            <person name="Bell C."/>
            <person name="Bharti A.K."/>
            <person name="Crow J.A."/>
            <person name="Grimwood J."/>
            <person name="Kramer R."/>
            <person name="Lindquist E."/>
            <person name="Lucas S."/>
            <person name="Salamov A."/>
            <person name="McFadden G.I."/>
            <person name="Lane C.E."/>
            <person name="Keeling P.J."/>
            <person name="Gray M.W."/>
            <person name="Grigoriev I.V."/>
            <person name="Archibald J.M."/>
        </authorList>
    </citation>
    <scope>NUCLEOTIDE SEQUENCE</scope>
    <source>
        <strain evidence="8 10">CCMP2712</strain>
    </source>
</reference>
<dbReference type="KEGG" id="gtt:GUITHDRAFT_152114"/>
<keyword evidence="5" id="KW-0408">Iron</keyword>
<evidence type="ECO:0000259" key="7">
    <source>
        <dbReference type="PROSITE" id="PS51471"/>
    </source>
</evidence>
<dbReference type="InterPro" id="IPR045054">
    <property type="entry name" value="P4HA-like"/>
</dbReference>
<dbReference type="PANTHER" id="PTHR10869:SF246">
    <property type="entry name" value="TRANSMEMBRANE PROLYL 4-HYDROXYLASE"/>
    <property type="match status" value="1"/>
</dbReference>
<evidence type="ECO:0000256" key="6">
    <source>
        <dbReference type="SAM" id="MobiDB-lite"/>
    </source>
</evidence>
<feature type="region of interest" description="Disordered" evidence="6">
    <location>
        <begin position="1"/>
        <end position="38"/>
    </location>
</feature>
<dbReference type="EnsemblProtists" id="EKX47446">
    <property type="protein sequence ID" value="EKX47446"/>
    <property type="gene ID" value="GUITHDRAFT_152114"/>
</dbReference>
<sequence>MVLLKSQTNKLTQETLSKPAPPSTRFHPSSDDALHASFHQPPSLRGLESLKSNLPYLEQINASPRVFRIRNLLTKQECEHLMLLAFRKGLSKTMIMPYGTHKLVESTTRTNDGAWLDFLQDDVVRRLEETLGKLTKTTPQQGENLQVLHYSNGAQFFQEHYDYFDPARDPPESFEQGGNRYITVIVYLEAALEGGETHFPELGLKLTAQPGDALMFYNLKEHCSGTDPDCVEKKTIHAALPPVRGEKWVAVKWIHEKPYQKG</sequence>
<dbReference type="InterPro" id="IPR044862">
    <property type="entry name" value="Pro_4_hyd_alph_FE2OG_OXY"/>
</dbReference>
<evidence type="ECO:0000256" key="1">
    <source>
        <dbReference type="ARBA" id="ARBA00001961"/>
    </source>
</evidence>
<dbReference type="GeneID" id="17304109"/>
<dbReference type="RefSeq" id="XP_005834426.1">
    <property type="nucleotide sequence ID" value="XM_005834369.1"/>
</dbReference>
<gene>
    <name evidence="8" type="ORF">GUITHDRAFT_152114</name>
</gene>
<dbReference type="PaxDb" id="55529-EKX47446"/>
<feature type="domain" description="Fe2OG dioxygenase" evidence="7">
    <location>
        <begin position="141"/>
        <end position="256"/>
    </location>
</feature>
<reference evidence="10" key="2">
    <citation type="submission" date="2012-11" db="EMBL/GenBank/DDBJ databases">
        <authorList>
            <person name="Kuo A."/>
            <person name="Curtis B.A."/>
            <person name="Tanifuji G."/>
            <person name="Burki F."/>
            <person name="Gruber A."/>
            <person name="Irimia M."/>
            <person name="Maruyama S."/>
            <person name="Arias M.C."/>
            <person name="Ball S.G."/>
            <person name="Gile G.H."/>
            <person name="Hirakawa Y."/>
            <person name="Hopkins J.F."/>
            <person name="Rensing S.A."/>
            <person name="Schmutz J."/>
            <person name="Symeonidi A."/>
            <person name="Elias M."/>
            <person name="Eveleigh R.J."/>
            <person name="Herman E.K."/>
            <person name="Klute M.J."/>
            <person name="Nakayama T."/>
            <person name="Obornik M."/>
            <person name="Reyes-Prieto A."/>
            <person name="Armbrust E.V."/>
            <person name="Aves S.J."/>
            <person name="Beiko R.G."/>
            <person name="Coutinho P."/>
            <person name="Dacks J.B."/>
            <person name="Durnford D.G."/>
            <person name="Fast N.M."/>
            <person name="Green B.R."/>
            <person name="Grisdale C."/>
            <person name="Hempe F."/>
            <person name="Henrissat B."/>
            <person name="Hoppner M.P."/>
            <person name="Ishida K.-I."/>
            <person name="Kim E."/>
            <person name="Koreny L."/>
            <person name="Kroth P.G."/>
            <person name="Liu Y."/>
            <person name="Malik S.-B."/>
            <person name="Maier U.G."/>
            <person name="McRose D."/>
            <person name="Mock T."/>
            <person name="Neilson J.A."/>
            <person name="Onodera N.T."/>
            <person name="Poole A.M."/>
            <person name="Pritham E.J."/>
            <person name="Richards T.A."/>
            <person name="Rocap G."/>
            <person name="Roy S.W."/>
            <person name="Sarai C."/>
            <person name="Schaack S."/>
            <person name="Shirato S."/>
            <person name="Slamovits C.H."/>
            <person name="Spencer D.F."/>
            <person name="Suzuki S."/>
            <person name="Worden A.Z."/>
            <person name="Zauner S."/>
            <person name="Barry K."/>
            <person name="Bell C."/>
            <person name="Bharti A.K."/>
            <person name="Crow J.A."/>
            <person name="Grimwood J."/>
            <person name="Kramer R."/>
            <person name="Lindquist E."/>
            <person name="Lucas S."/>
            <person name="Salamov A."/>
            <person name="McFadden G.I."/>
            <person name="Lane C.E."/>
            <person name="Keeling P.J."/>
            <person name="Gray M.W."/>
            <person name="Grigoriev I.V."/>
            <person name="Archibald J.M."/>
        </authorList>
    </citation>
    <scope>NUCLEOTIDE SEQUENCE</scope>
    <source>
        <strain evidence="10">CCMP2712</strain>
    </source>
</reference>
<dbReference type="Proteomes" id="UP000011087">
    <property type="component" value="Unassembled WGS sequence"/>
</dbReference>
<reference evidence="9" key="3">
    <citation type="submission" date="2015-06" db="UniProtKB">
        <authorList>
            <consortium name="EnsemblProtists"/>
        </authorList>
    </citation>
    <scope>IDENTIFICATION</scope>
</reference>
<name>L1JG23_GUITC</name>
<evidence type="ECO:0000313" key="10">
    <source>
        <dbReference type="Proteomes" id="UP000011087"/>
    </source>
</evidence>
<accession>L1JG23</accession>
<dbReference type="OrthoDB" id="420380at2759"/>
<dbReference type="GO" id="GO:0031418">
    <property type="term" value="F:L-ascorbic acid binding"/>
    <property type="evidence" value="ECO:0007669"/>
    <property type="project" value="InterPro"/>
</dbReference>
<proteinExistence type="predicted"/>
<dbReference type="STRING" id="905079.L1JG23"/>
<dbReference type="Pfam" id="PF13640">
    <property type="entry name" value="2OG-FeII_Oxy_3"/>
    <property type="match status" value="1"/>
</dbReference>
<dbReference type="HOGENOM" id="CLU_058132_3_1_1"/>